<feature type="transmembrane region" description="Helical" evidence="2">
    <location>
        <begin position="92"/>
        <end position="111"/>
    </location>
</feature>
<sequence length="190" mass="19544">MDFKTLQARLGRNGSAIVVGALLMFIDSFFAWYGLSGGSSSELKALGVQTSVSAWSAGFGAWFSVLLVLAVAAVAVLGALGRLPFAPLMIGFLEFSGGVLAALVVLLRWMTYQTASGAGASVGALWGTYVGVILAIVVAVFGYLDFVAKGGDIKNLGAVFQNGPQGPGGPQGPQGPYDQGQYNQGPYNQG</sequence>
<evidence type="ECO:0000256" key="2">
    <source>
        <dbReference type="SAM" id="Phobius"/>
    </source>
</evidence>
<keyword evidence="4" id="KW-1185">Reference proteome</keyword>
<dbReference type="AlphaFoldDB" id="C7PVX7"/>
<keyword evidence="2" id="KW-0812">Transmembrane</keyword>
<name>C7PVX7_CATAD</name>
<dbReference type="RefSeq" id="WP_012786662.1">
    <property type="nucleotide sequence ID" value="NC_013131.1"/>
</dbReference>
<reference evidence="3 4" key="1">
    <citation type="journal article" date="2009" name="Stand. Genomic Sci.">
        <title>Complete genome sequence of Catenulispora acidiphila type strain (ID 139908).</title>
        <authorList>
            <person name="Copeland A."/>
            <person name="Lapidus A."/>
            <person name="Glavina Del Rio T."/>
            <person name="Nolan M."/>
            <person name="Lucas S."/>
            <person name="Chen F."/>
            <person name="Tice H."/>
            <person name="Cheng J.F."/>
            <person name="Bruce D."/>
            <person name="Goodwin L."/>
            <person name="Pitluck S."/>
            <person name="Mikhailova N."/>
            <person name="Pati A."/>
            <person name="Ivanova N."/>
            <person name="Mavromatis K."/>
            <person name="Chen A."/>
            <person name="Palaniappan K."/>
            <person name="Chain P."/>
            <person name="Land M."/>
            <person name="Hauser L."/>
            <person name="Chang Y.J."/>
            <person name="Jeffries C.D."/>
            <person name="Chertkov O."/>
            <person name="Brettin T."/>
            <person name="Detter J.C."/>
            <person name="Han C."/>
            <person name="Ali Z."/>
            <person name="Tindall B.J."/>
            <person name="Goker M."/>
            <person name="Bristow J."/>
            <person name="Eisen J.A."/>
            <person name="Markowitz V."/>
            <person name="Hugenholtz P."/>
            <person name="Kyrpides N.C."/>
            <person name="Klenk H.P."/>
        </authorList>
    </citation>
    <scope>NUCLEOTIDE SEQUENCE [LARGE SCALE GENOMIC DNA]</scope>
    <source>
        <strain evidence="4">DSM 44928 / JCM 14897 / NBRC 102108 / NRRL B-24433 / ID139908</strain>
    </source>
</reference>
<accession>C7PVX7</accession>
<feature type="transmembrane region" description="Helical" evidence="2">
    <location>
        <begin position="55"/>
        <end position="80"/>
    </location>
</feature>
<protein>
    <submittedName>
        <fullName evidence="3">Uncharacterized protein</fullName>
    </submittedName>
</protein>
<dbReference type="HOGENOM" id="CLU_1425654_0_0_11"/>
<dbReference type="InParanoid" id="C7PVX7"/>
<feature type="transmembrane region" description="Helical" evidence="2">
    <location>
        <begin position="16"/>
        <end position="35"/>
    </location>
</feature>
<dbReference type="eggNOG" id="ENOG502ZM9J">
    <property type="taxonomic scope" value="Bacteria"/>
</dbReference>
<feature type="region of interest" description="Disordered" evidence="1">
    <location>
        <begin position="164"/>
        <end position="190"/>
    </location>
</feature>
<dbReference type="OrthoDB" id="3215573at2"/>
<gene>
    <name evidence="3" type="ordered locus">Caci_2451</name>
</gene>
<dbReference type="STRING" id="479433.Caci_2451"/>
<dbReference type="Proteomes" id="UP000000851">
    <property type="component" value="Chromosome"/>
</dbReference>
<organism evidence="3 4">
    <name type="scientific">Catenulispora acidiphila (strain DSM 44928 / JCM 14897 / NBRC 102108 / NRRL B-24433 / ID139908)</name>
    <dbReference type="NCBI Taxonomy" id="479433"/>
    <lineage>
        <taxon>Bacteria</taxon>
        <taxon>Bacillati</taxon>
        <taxon>Actinomycetota</taxon>
        <taxon>Actinomycetes</taxon>
        <taxon>Catenulisporales</taxon>
        <taxon>Catenulisporaceae</taxon>
        <taxon>Catenulispora</taxon>
    </lineage>
</organism>
<evidence type="ECO:0000313" key="4">
    <source>
        <dbReference type="Proteomes" id="UP000000851"/>
    </source>
</evidence>
<feature type="compositionally biased region" description="Low complexity" evidence="1">
    <location>
        <begin position="174"/>
        <end position="190"/>
    </location>
</feature>
<evidence type="ECO:0000256" key="1">
    <source>
        <dbReference type="SAM" id="MobiDB-lite"/>
    </source>
</evidence>
<evidence type="ECO:0000313" key="3">
    <source>
        <dbReference type="EMBL" id="ACU71369.1"/>
    </source>
</evidence>
<feature type="transmembrane region" description="Helical" evidence="2">
    <location>
        <begin position="123"/>
        <end position="144"/>
    </location>
</feature>
<dbReference type="KEGG" id="cai:Caci_2451"/>
<keyword evidence="2" id="KW-0472">Membrane</keyword>
<proteinExistence type="predicted"/>
<keyword evidence="2" id="KW-1133">Transmembrane helix</keyword>
<dbReference type="EMBL" id="CP001700">
    <property type="protein sequence ID" value="ACU71369.1"/>
    <property type="molecule type" value="Genomic_DNA"/>
</dbReference>